<comment type="caution">
    <text evidence="5">The sequence shown here is derived from an EMBL/GenBank/DDBJ whole genome shotgun (WGS) entry which is preliminary data.</text>
</comment>
<dbReference type="OrthoDB" id="574518at2"/>
<dbReference type="AlphaFoldDB" id="A0A2A2IAM3"/>
<dbReference type="Pfam" id="PF00392">
    <property type="entry name" value="GntR"/>
    <property type="match status" value="1"/>
</dbReference>
<protein>
    <submittedName>
        <fullName evidence="5">GntR family transcriptional regulator</fullName>
    </submittedName>
</protein>
<feature type="domain" description="HTH gntR-type" evidence="4">
    <location>
        <begin position="13"/>
        <end position="80"/>
    </location>
</feature>
<dbReference type="EMBL" id="NPOA01000013">
    <property type="protein sequence ID" value="PAV28334.1"/>
    <property type="molecule type" value="Genomic_DNA"/>
</dbReference>
<keyword evidence="3" id="KW-0804">Transcription</keyword>
<sequence>MLNMVSIKRKNNYTSRDYVYESLKENIISLKLKPGTNISEKEISELLQVSRTPVREAFLKLAQEELLAIYPQRGTFVTLIDLQHVEETRFIREHLERATVREACKNFSNESIFKLEENLALQKICVEEKNYTKLFKLDEDFHYTIVSGCDKKLIWSVIQQMNNHLNRIRILRLADNFNWDLILSQHENIISAIKDKNQDLADRVMEEHLKELIFEQESLKKKYENLFK</sequence>
<dbReference type="SUPFAM" id="SSF48008">
    <property type="entry name" value="GntR ligand-binding domain-like"/>
    <property type="match status" value="1"/>
</dbReference>
<dbReference type="Proteomes" id="UP000218887">
    <property type="component" value="Unassembled WGS sequence"/>
</dbReference>
<dbReference type="Pfam" id="PF07729">
    <property type="entry name" value="FCD"/>
    <property type="match status" value="1"/>
</dbReference>
<dbReference type="SMART" id="SM00895">
    <property type="entry name" value="FCD"/>
    <property type="match status" value="1"/>
</dbReference>
<dbReference type="Gene3D" id="1.10.10.10">
    <property type="entry name" value="Winged helix-like DNA-binding domain superfamily/Winged helix DNA-binding domain"/>
    <property type="match status" value="1"/>
</dbReference>
<dbReference type="Gene3D" id="1.20.120.530">
    <property type="entry name" value="GntR ligand-binding domain-like"/>
    <property type="match status" value="1"/>
</dbReference>
<dbReference type="RefSeq" id="WP_095656750.1">
    <property type="nucleotide sequence ID" value="NZ_NPOA01000013.1"/>
</dbReference>
<evidence type="ECO:0000259" key="4">
    <source>
        <dbReference type="PROSITE" id="PS50949"/>
    </source>
</evidence>
<dbReference type="PANTHER" id="PTHR43537">
    <property type="entry name" value="TRANSCRIPTIONAL REGULATOR, GNTR FAMILY"/>
    <property type="match status" value="1"/>
</dbReference>
<dbReference type="SUPFAM" id="SSF46785">
    <property type="entry name" value="Winged helix' DNA-binding domain"/>
    <property type="match status" value="1"/>
</dbReference>
<dbReference type="PROSITE" id="PS50949">
    <property type="entry name" value="HTH_GNTR"/>
    <property type="match status" value="1"/>
</dbReference>
<dbReference type="PANTHER" id="PTHR43537:SF6">
    <property type="entry name" value="HTH-TYPE TRANSCRIPTIONAL REPRESSOR RSPR"/>
    <property type="match status" value="1"/>
</dbReference>
<dbReference type="GO" id="GO:0003700">
    <property type="term" value="F:DNA-binding transcription factor activity"/>
    <property type="evidence" value="ECO:0007669"/>
    <property type="project" value="InterPro"/>
</dbReference>
<evidence type="ECO:0000256" key="3">
    <source>
        <dbReference type="ARBA" id="ARBA00023163"/>
    </source>
</evidence>
<accession>A0A2A2IAM3</accession>
<dbReference type="GO" id="GO:0003677">
    <property type="term" value="F:DNA binding"/>
    <property type="evidence" value="ECO:0007669"/>
    <property type="project" value="UniProtKB-KW"/>
</dbReference>
<evidence type="ECO:0000256" key="1">
    <source>
        <dbReference type="ARBA" id="ARBA00023015"/>
    </source>
</evidence>
<proteinExistence type="predicted"/>
<dbReference type="InterPro" id="IPR036390">
    <property type="entry name" value="WH_DNA-bd_sf"/>
</dbReference>
<dbReference type="InterPro" id="IPR000524">
    <property type="entry name" value="Tscrpt_reg_HTH_GntR"/>
</dbReference>
<dbReference type="CDD" id="cd07377">
    <property type="entry name" value="WHTH_GntR"/>
    <property type="match status" value="1"/>
</dbReference>
<reference evidence="5 6" key="1">
    <citation type="submission" date="2017-08" db="EMBL/GenBank/DDBJ databases">
        <title>Virgibacillus indicus sp. nov. and Virgibacillus profoundi sp. nov, two moderately halophilic bacteria isolated from marine sediment by using the Microfluidic Streak Plate.</title>
        <authorList>
            <person name="Xu B."/>
            <person name="Hu B."/>
            <person name="Wang J."/>
            <person name="Zhu Y."/>
            <person name="Huang L."/>
            <person name="Du W."/>
            <person name="Huang Y."/>
        </authorList>
    </citation>
    <scope>NUCLEOTIDE SEQUENCE [LARGE SCALE GENOMIC DNA]</scope>
    <source>
        <strain evidence="5 6">IO3-P3-H5</strain>
    </source>
</reference>
<evidence type="ECO:0000256" key="2">
    <source>
        <dbReference type="ARBA" id="ARBA00023125"/>
    </source>
</evidence>
<dbReference type="InterPro" id="IPR011711">
    <property type="entry name" value="GntR_C"/>
</dbReference>
<evidence type="ECO:0000313" key="5">
    <source>
        <dbReference type="EMBL" id="PAV28334.1"/>
    </source>
</evidence>
<organism evidence="5 6">
    <name type="scientific">Virgibacillus profundi</name>
    <dbReference type="NCBI Taxonomy" id="2024555"/>
    <lineage>
        <taxon>Bacteria</taxon>
        <taxon>Bacillati</taxon>
        <taxon>Bacillota</taxon>
        <taxon>Bacilli</taxon>
        <taxon>Bacillales</taxon>
        <taxon>Bacillaceae</taxon>
        <taxon>Virgibacillus</taxon>
    </lineage>
</organism>
<dbReference type="SMART" id="SM00345">
    <property type="entry name" value="HTH_GNTR"/>
    <property type="match status" value="1"/>
</dbReference>
<dbReference type="InterPro" id="IPR036388">
    <property type="entry name" value="WH-like_DNA-bd_sf"/>
</dbReference>
<dbReference type="InterPro" id="IPR008920">
    <property type="entry name" value="TF_FadR/GntR_C"/>
</dbReference>
<evidence type="ECO:0000313" key="6">
    <source>
        <dbReference type="Proteomes" id="UP000218887"/>
    </source>
</evidence>
<name>A0A2A2IAM3_9BACI</name>
<keyword evidence="2" id="KW-0238">DNA-binding</keyword>
<gene>
    <name evidence="5" type="ORF">CIL05_17005</name>
</gene>
<keyword evidence="6" id="KW-1185">Reference proteome</keyword>
<keyword evidence="1" id="KW-0805">Transcription regulation</keyword>